<keyword evidence="2" id="KW-1185">Reference proteome</keyword>
<sequence length="90" mass="10067">MKTTPSDHDKQCEACGESISESTPHYVVQDYCLCETCALTYQNMIDTPGCFINNNNEEMTAEEAHEFVSEHLQMGGELSDKVLNFGITLQ</sequence>
<comment type="caution">
    <text evidence="1">The sequence shown here is derived from an EMBL/GenBank/DDBJ whole genome shotgun (WGS) entry which is preliminary data.</text>
</comment>
<dbReference type="Proteomes" id="UP001597263">
    <property type="component" value="Unassembled WGS sequence"/>
</dbReference>
<protein>
    <submittedName>
        <fullName evidence="1">Uncharacterized protein</fullName>
    </submittedName>
</protein>
<accession>A0ABW3V442</accession>
<reference evidence="2" key="1">
    <citation type="journal article" date="2019" name="Int. J. Syst. Evol. Microbiol.">
        <title>The Global Catalogue of Microorganisms (GCM) 10K type strain sequencing project: providing services to taxonomists for standard genome sequencing and annotation.</title>
        <authorList>
            <consortium name="The Broad Institute Genomics Platform"/>
            <consortium name="The Broad Institute Genome Sequencing Center for Infectious Disease"/>
            <person name="Wu L."/>
            <person name="Ma J."/>
        </authorList>
    </citation>
    <scope>NUCLEOTIDE SEQUENCE [LARGE SCALE GENOMIC DNA]</scope>
    <source>
        <strain evidence="2">CCUG 49584</strain>
    </source>
</reference>
<proteinExistence type="predicted"/>
<dbReference type="EMBL" id="JBHTMA010000033">
    <property type="protein sequence ID" value="MFD1226801.1"/>
    <property type="molecule type" value="Genomic_DNA"/>
</dbReference>
<dbReference type="RefSeq" id="WP_289387452.1">
    <property type="nucleotide sequence ID" value="NZ_JAUCBM010000005.1"/>
</dbReference>
<gene>
    <name evidence="1" type="ORF">ACFQ35_06505</name>
</gene>
<name>A0ABW3V442_9HYPH</name>
<organism evidence="1 2">
    <name type="scientific">Pseudochrobactrum kiredjianiae</name>
    <dbReference type="NCBI Taxonomy" id="386305"/>
    <lineage>
        <taxon>Bacteria</taxon>
        <taxon>Pseudomonadati</taxon>
        <taxon>Pseudomonadota</taxon>
        <taxon>Alphaproteobacteria</taxon>
        <taxon>Hyphomicrobiales</taxon>
        <taxon>Brucellaceae</taxon>
        <taxon>Pseudochrobactrum</taxon>
    </lineage>
</organism>
<evidence type="ECO:0000313" key="1">
    <source>
        <dbReference type="EMBL" id="MFD1226801.1"/>
    </source>
</evidence>
<evidence type="ECO:0000313" key="2">
    <source>
        <dbReference type="Proteomes" id="UP001597263"/>
    </source>
</evidence>